<dbReference type="eggNOG" id="COG5520">
    <property type="taxonomic scope" value="Bacteria"/>
</dbReference>
<feature type="domain" description="Dockerin" evidence="17">
    <location>
        <begin position="1053"/>
        <end position="1119"/>
    </location>
</feature>
<evidence type="ECO:0000256" key="4">
    <source>
        <dbReference type="ARBA" id="ARBA00012657"/>
    </source>
</evidence>
<keyword evidence="21" id="KW-0002">3D-structure</keyword>
<keyword evidence="9" id="KW-0136">Cellulose degradation</keyword>
<reference evidence="18" key="1">
    <citation type="journal article" date="2007" name="J. Bacteriol.">
        <title>Enzyme diversity of the cellulolytic system produced by Clostridium cellulolyticum explored by two-dimensional analysis: identification of seven genes encoding new dockerin-containing proteins.</title>
        <authorList>
            <person name="Blouzard J.C."/>
            <person name="Bourgeois C."/>
            <person name="de Philip P."/>
            <person name="Valette O."/>
            <person name="Belaich A."/>
            <person name="Tardif C."/>
            <person name="Belaich J.P."/>
            <person name="Pages S."/>
        </authorList>
    </citation>
    <scope>NUCLEOTIDE SEQUENCE</scope>
    <source>
        <strain evidence="18">ATCC 35319</strain>
    </source>
</reference>
<dbReference type="PROSITE" id="PS00448">
    <property type="entry name" value="CLOS_CELLULOSOME_RPT"/>
    <property type="match status" value="1"/>
</dbReference>
<keyword evidence="7" id="KW-0443">Lipid metabolism</keyword>
<dbReference type="SMR" id="Q0PRN1"/>
<dbReference type="InterPro" id="IPR013785">
    <property type="entry name" value="Aldolase_TIM"/>
</dbReference>
<evidence type="ECO:0000313" key="19">
    <source>
        <dbReference type="EMBL" id="ACL75594.1"/>
    </source>
</evidence>
<sequence>MKRKILSVLLLVTMTTALFSATPMNTASAASTDFVLDGNNIKAGNINGLTFKGFGVLSGNSSSALLMDYKSEHPEKYTELLQILFGGKNPIMTHVKIEMGNDRNNSTGPDPSTMRWENETANVKRHPGFQLAADAKKVNPNLKVSILRWNAPGWANSNDKIYTWYKNTILAAYRQYGYMIDYVNPGVNEQTPNLTWTKQYAQRIKTDSTGFNNAEERALYNNIKVVISDEVSVGSFGDDMVSDSTLRDAVSVAAYHYNTDDNSLGSFKQLAESFDKEVWNSEAQATFSNSSFRPNNNMKDPTVAGTGIGGTNGPLEMGNTVIKGFVNSRRTHFIYQPVIGSFYEGGQYSFKELVSARDPWSGWIHYDAGLVILRHFSWFSKAGWENESNTAGVWRAVPQASFTGATGTNPVNGRNGTPSYMTLASPDKHDFSTIFINDSEYSKTYTFKTINMAYSGNPSLEVWETRAADKGASFNSNYMKYTGTVSTNSSGVYTVNVKPYSIVTVTTLSNSGKAEFNTPLPVEGDRPVLDTDKTGSMQDTRDNILYADNFDYSSKTAPVIAEGGQITGTQSYIDSRGGSKSAIPRYASDRNGAFEVYLPDGSSNYILRQQVNQSSMGLGGTWNNGNPITGIGDNRWMNYKASVDVSFEHNSTEGGNNYAAIGARQQGGENSHYLNGTPYILKFWFDGGWSLLVNGSSVANGNVASGSGGVKISGFNTAYNAWHNISIMVADNKVTAYLDNTILYTYTDTTQRLSGRIDLASGYYNTCFDNLKVETIDGYAPYYSEMLDNLEMYDLSSVSATKLVYGGSWAHENGKSMYNYQRSLSTSQGIGATIQYSFTGTGLDILGANNGSAKLEVTVDGRVVNSSVGTMVSGNLHQNFTLHGLEYGKHTVCLKVLSGTMVVDAVGVVANIAGASEIPVEQSAYSRIEAESYSNQSGIQTETCSEGGEDVGFVENGDYTVYNNVDFGDGVGGFQARVASATSGGNIEIRLDSSTGTLIGTCPVAGTGDWQTYTDAKCTVSGVTGKHDVYLVFKGDSGYLFNLNWFTFSEKTVIGNLGDINSDGQVDAIDLQVLKKYLLQLGEIGDTKLADLDANGEINAIDFSLLKQFLLGTIISFPGEAL</sequence>
<dbReference type="InterPro" id="IPR006584">
    <property type="entry name" value="Cellulose-bd_IV"/>
</dbReference>
<dbReference type="InterPro" id="IPR002105">
    <property type="entry name" value="Dockerin_1_rpt"/>
</dbReference>
<dbReference type="GO" id="GO:0004336">
    <property type="term" value="F:galactosylceramidase activity"/>
    <property type="evidence" value="ECO:0007669"/>
    <property type="project" value="UniProtKB-EC"/>
</dbReference>
<dbReference type="Proteomes" id="UP000001349">
    <property type="component" value="Chromosome"/>
</dbReference>
<dbReference type="Pfam" id="PF00404">
    <property type="entry name" value="Dockerin_1"/>
    <property type="match status" value="1"/>
</dbReference>
<dbReference type="AlphaFoldDB" id="Q0PRN1"/>
<dbReference type="CAZy" id="CBM6">
    <property type="family name" value="Carbohydrate-Binding Module Family 6"/>
</dbReference>
<feature type="chain" id="PRO_5011208878" description="Galactosylceramidase" evidence="15">
    <location>
        <begin position="30"/>
        <end position="1122"/>
    </location>
</feature>
<evidence type="ECO:0000256" key="13">
    <source>
        <dbReference type="ARBA" id="ARBA00033098"/>
    </source>
</evidence>
<accession>Q0PRN1</accession>
<evidence type="ECO:0000256" key="6">
    <source>
        <dbReference type="ARBA" id="ARBA00022801"/>
    </source>
</evidence>
<keyword evidence="7" id="KW-0746">Sphingolipid metabolism</keyword>
<dbReference type="Pfam" id="PF03422">
    <property type="entry name" value="CBM_6"/>
    <property type="match status" value="1"/>
</dbReference>
<dbReference type="InterPro" id="IPR016134">
    <property type="entry name" value="Dockerin_dom"/>
</dbReference>
<dbReference type="InterPro" id="IPR036439">
    <property type="entry name" value="Dockerin_dom_sf"/>
</dbReference>
<dbReference type="EMBL" id="CP001348">
    <property type="protein sequence ID" value="ACL75594.1"/>
    <property type="molecule type" value="Genomic_DNA"/>
</dbReference>
<dbReference type="Pfam" id="PF21708">
    <property type="entry name" value="Glyco_hydro_59_C"/>
    <property type="match status" value="1"/>
</dbReference>
<feature type="compositionally biased region" description="Basic and acidic residues" evidence="14">
    <location>
        <begin position="523"/>
        <end position="533"/>
    </location>
</feature>
<dbReference type="RefSeq" id="WP_015924743.1">
    <property type="nucleotide sequence ID" value="NC_011898.1"/>
</dbReference>
<evidence type="ECO:0000256" key="12">
    <source>
        <dbReference type="ARBA" id="ARBA00023326"/>
    </source>
</evidence>
<keyword evidence="12" id="KW-0624">Polysaccharide degradation</keyword>
<dbReference type="OrthoDB" id="9802318at2"/>
<evidence type="ECO:0000256" key="7">
    <source>
        <dbReference type="ARBA" id="ARBA00022919"/>
    </source>
</evidence>
<dbReference type="PANTHER" id="PTHR15172">
    <property type="entry name" value="GALACTOCEREBROSIDASE"/>
    <property type="match status" value="1"/>
</dbReference>
<reference evidence="21" key="2">
    <citation type="journal article" date="2009" name="Biochemistry">
        <title>Analysis of the structural and functional diversity of plant cell wall specific family 6 carbohydrate binding modules.</title>
        <authorList>
            <person name="Abbott D.W."/>
            <person name="Ficko-Blean E."/>
            <person name="van Bueren A.L."/>
            <person name="Rogowski A."/>
            <person name="Cartmell A."/>
            <person name="Coutinho P.M."/>
            <person name="Henrissat B."/>
            <person name="Gilbert H.J."/>
            <person name="Boraston A.B."/>
        </authorList>
    </citation>
    <scope>X-RAY CRYSTALLOGRAPHY (1.50 ANGSTROMS) OF 922-1050</scope>
</reference>
<evidence type="ECO:0000256" key="9">
    <source>
        <dbReference type="ARBA" id="ARBA00023001"/>
    </source>
</evidence>
<evidence type="ECO:0000256" key="3">
    <source>
        <dbReference type="ARBA" id="ARBA00012601"/>
    </source>
</evidence>
<name>Q0PRN1_RUMCH</name>
<keyword evidence="20" id="KW-1185">Reference proteome</keyword>
<keyword evidence="10" id="KW-0119">Carbohydrate metabolism</keyword>
<dbReference type="InterPro" id="IPR018247">
    <property type="entry name" value="EF_Hand_1_Ca_BS"/>
</dbReference>
<reference evidence="19 20" key="3">
    <citation type="submission" date="2009-01" db="EMBL/GenBank/DDBJ databases">
        <title>Complete sequence of Clostridium cellulolyticum H10.</title>
        <authorList>
            <consortium name="US DOE Joint Genome Institute"/>
            <person name="Lucas S."/>
            <person name="Copeland A."/>
            <person name="Lapidus A."/>
            <person name="Glavina del Rio T."/>
            <person name="Dalin E."/>
            <person name="Tice H."/>
            <person name="Bruce D."/>
            <person name="Goodwin L."/>
            <person name="Pitluck S."/>
            <person name="Chertkov O."/>
            <person name="Saunders E."/>
            <person name="Brettin T."/>
            <person name="Detter J.C."/>
            <person name="Han C."/>
            <person name="Larimer F."/>
            <person name="Land M."/>
            <person name="Hauser L."/>
            <person name="Kyrpides N."/>
            <person name="Ivanova N."/>
            <person name="Zhou J."/>
            <person name="Richardson P."/>
        </authorList>
    </citation>
    <scope>NUCLEOTIDE SEQUENCE [LARGE SCALE GENOMIC DNA]</scope>
    <source>
        <strain evidence="20">ATCC 35319 / DSM 5812 / JCM 6584 / H10</strain>
        <strain evidence="19">H10</strain>
    </source>
</reference>
<dbReference type="InterPro" id="IPR008979">
    <property type="entry name" value="Galactose-bd-like_sf"/>
</dbReference>
<feature type="domain" description="CBM6" evidence="16">
    <location>
        <begin position="926"/>
        <end position="1049"/>
    </location>
</feature>
<dbReference type="PDB" id="2V4V">
    <property type="method" value="X-ray"/>
    <property type="resolution" value="1.50 A"/>
    <property type="chains" value="A=922-1050"/>
</dbReference>
<dbReference type="Gene3D" id="3.20.20.80">
    <property type="entry name" value="Glycosidases"/>
    <property type="match status" value="1"/>
</dbReference>
<protein>
    <recommendedName>
        <fullName evidence="13">Galactosylceramidase</fullName>
        <ecNumber evidence="3">3.2.1.4</ecNumber>
        <ecNumber evidence="4">3.2.1.46</ecNumber>
    </recommendedName>
</protein>
<dbReference type="GO" id="GO:0005764">
    <property type="term" value="C:lysosome"/>
    <property type="evidence" value="ECO:0007669"/>
    <property type="project" value="TreeGrafter"/>
</dbReference>
<dbReference type="InterPro" id="IPR049161">
    <property type="entry name" value="GH59_cat"/>
</dbReference>
<organism evidence="18">
    <name type="scientific">Ruminiclostridium cellulolyticum (strain ATCC 35319 / DSM 5812 / JCM 6584 / H10)</name>
    <name type="common">Clostridium cellulolyticum</name>
    <dbReference type="NCBI Taxonomy" id="394503"/>
    <lineage>
        <taxon>Bacteria</taxon>
        <taxon>Bacillati</taxon>
        <taxon>Bacillota</taxon>
        <taxon>Clostridia</taxon>
        <taxon>Eubacteriales</taxon>
        <taxon>Oscillospiraceae</taxon>
        <taxon>Ruminiclostridium</taxon>
    </lineage>
</organism>
<evidence type="ECO:0000259" key="17">
    <source>
        <dbReference type="PROSITE" id="PS51766"/>
    </source>
</evidence>
<dbReference type="CDD" id="cd14256">
    <property type="entry name" value="Dockerin_I"/>
    <property type="match status" value="1"/>
</dbReference>
<evidence type="ECO:0000256" key="1">
    <source>
        <dbReference type="ARBA" id="ARBA00000966"/>
    </source>
</evidence>
<keyword evidence="8" id="KW-0442">Lipid degradation</keyword>
<dbReference type="InterPro" id="IPR049162">
    <property type="entry name" value="GH59_C"/>
</dbReference>
<dbReference type="CDD" id="cd04084">
    <property type="entry name" value="CBM6_xylanase-like"/>
    <property type="match status" value="1"/>
</dbReference>
<keyword evidence="6" id="KW-0378">Hydrolase</keyword>
<dbReference type="SUPFAM" id="SSF51445">
    <property type="entry name" value="(Trans)glycosidases"/>
    <property type="match status" value="1"/>
</dbReference>
<dbReference type="CAZy" id="GH59">
    <property type="family name" value="Glycoside Hydrolase Family 59"/>
</dbReference>
<evidence type="ECO:0000256" key="5">
    <source>
        <dbReference type="ARBA" id="ARBA00022729"/>
    </source>
</evidence>
<evidence type="ECO:0000313" key="18">
    <source>
        <dbReference type="EMBL" id="ABG76970.1"/>
    </source>
</evidence>
<dbReference type="SUPFAM" id="SSF49785">
    <property type="entry name" value="Galactose-binding domain-like"/>
    <property type="match status" value="1"/>
</dbReference>
<evidence type="ECO:0000256" key="2">
    <source>
        <dbReference type="ARBA" id="ARBA00005637"/>
    </source>
</evidence>
<dbReference type="SMART" id="SM00606">
    <property type="entry name" value="CBD_IV"/>
    <property type="match status" value="1"/>
</dbReference>
<dbReference type="PANTHER" id="PTHR15172:SF1">
    <property type="entry name" value="GALACTOCEREBROSIDASE"/>
    <property type="match status" value="1"/>
</dbReference>
<dbReference type="GO" id="GO:0030246">
    <property type="term" value="F:carbohydrate binding"/>
    <property type="evidence" value="ECO:0007669"/>
    <property type="project" value="InterPro"/>
</dbReference>
<dbReference type="Pfam" id="PF02057">
    <property type="entry name" value="Glyco_hydro_59"/>
    <property type="match status" value="1"/>
</dbReference>
<dbReference type="KEGG" id="cce:Ccel_1238"/>
<evidence type="ECO:0000259" key="16">
    <source>
        <dbReference type="PROSITE" id="PS51175"/>
    </source>
</evidence>
<keyword evidence="5 15" id="KW-0732">Signal</keyword>
<feature type="region of interest" description="Disordered" evidence="14">
    <location>
        <begin position="516"/>
        <end position="537"/>
    </location>
</feature>
<evidence type="ECO:0000256" key="8">
    <source>
        <dbReference type="ARBA" id="ARBA00022963"/>
    </source>
</evidence>
<dbReference type="STRING" id="394503.Ccel_1238"/>
<dbReference type="Gene3D" id="2.60.120.260">
    <property type="entry name" value="Galactose-binding domain-like"/>
    <property type="match status" value="2"/>
</dbReference>
<dbReference type="PDBsum" id="2V4V"/>
<evidence type="ECO:0000256" key="15">
    <source>
        <dbReference type="SAM" id="SignalP"/>
    </source>
</evidence>
<evidence type="ECO:0000313" key="20">
    <source>
        <dbReference type="Proteomes" id="UP000001349"/>
    </source>
</evidence>
<comment type="similarity">
    <text evidence="2">Belongs to the glycosyl hydrolase 59 family.</text>
</comment>
<dbReference type="eggNOG" id="COG3507">
    <property type="taxonomic scope" value="Bacteria"/>
</dbReference>
<evidence type="ECO:0000256" key="14">
    <source>
        <dbReference type="SAM" id="MobiDB-lite"/>
    </source>
</evidence>
<dbReference type="GO" id="GO:0008810">
    <property type="term" value="F:cellulase activity"/>
    <property type="evidence" value="ECO:0007669"/>
    <property type="project" value="UniProtKB-EC"/>
</dbReference>
<dbReference type="EC" id="3.2.1.4" evidence="3"/>
<dbReference type="EC" id="3.2.1.46" evidence="4"/>
<feature type="signal peptide" evidence="15">
    <location>
        <begin position="1"/>
        <end position="29"/>
    </location>
</feature>
<dbReference type="PROSITE" id="PS51766">
    <property type="entry name" value="DOCKERIN"/>
    <property type="match status" value="1"/>
</dbReference>
<dbReference type="PROSITE" id="PS00018">
    <property type="entry name" value="EF_HAND_1"/>
    <property type="match status" value="2"/>
</dbReference>
<proteinExistence type="evidence at protein level"/>
<dbReference type="InterPro" id="IPR001286">
    <property type="entry name" value="Glyco_hydro_59"/>
</dbReference>
<dbReference type="InterPro" id="IPR005084">
    <property type="entry name" value="CBM6"/>
</dbReference>
<dbReference type="EMBL" id="DQ778333">
    <property type="protein sequence ID" value="ABG76970.1"/>
    <property type="molecule type" value="Genomic_DNA"/>
</dbReference>
<evidence type="ECO:0000256" key="10">
    <source>
        <dbReference type="ARBA" id="ARBA00023277"/>
    </source>
</evidence>
<dbReference type="PROSITE" id="PS51175">
    <property type="entry name" value="CBM6"/>
    <property type="match status" value="1"/>
</dbReference>
<gene>
    <name evidence="18" type="primary">gal59A</name>
    <name evidence="19" type="ordered locus">Ccel_1238</name>
</gene>
<dbReference type="GO" id="GO:0016020">
    <property type="term" value="C:membrane"/>
    <property type="evidence" value="ECO:0007669"/>
    <property type="project" value="GOC"/>
</dbReference>
<dbReference type="Gene3D" id="2.60.120.560">
    <property type="entry name" value="Exo-inulinase, domain 1"/>
    <property type="match status" value="1"/>
</dbReference>
<evidence type="ECO:0007829" key="21">
    <source>
        <dbReference type="PDB" id="2V4V"/>
    </source>
</evidence>
<dbReference type="GO" id="GO:0006683">
    <property type="term" value="P:galactosylceramide catabolic process"/>
    <property type="evidence" value="ECO:0007669"/>
    <property type="project" value="InterPro"/>
</dbReference>
<dbReference type="Gene3D" id="3.20.20.70">
    <property type="entry name" value="Aldolase class I"/>
    <property type="match status" value="1"/>
</dbReference>
<comment type="catalytic activity">
    <reaction evidence="1">
        <text>Endohydrolysis of (1-&gt;4)-beta-D-glucosidic linkages in cellulose, lichenin and cereal beta-D-glucans.</text>
        <dbReference type="EC" id="3.2.1.4"/>
    </reaction>
</comment>
<dbReference type="InterPro" id="IPR017853">
    <property type="entry name" value="GH"/>
</dbReference>
<evidence type="ECO:0000256" key="11">
    <source>
        <dbReference type="ARBA" id="ARBA00023295"/>
    </source>
</evidence>
<dbReference type="SUPFAM" id="SSF63446">
    <property type="entry name" value="Type I dockerin domain"/>
    <property type="match status" value="1"/>
</dbReference>
<keyword evidence="11" id="KW-0326">Glycosidase</keyword>
<dbReference type="Gene3D" id="1.10.1330.10">
    <property type="entry name" value="Dockerin domain"/>
    <property type="match status" value="1"/>
</dbReference>
<dbReference type="HOGENOM" id="CLU_004069_0_0_9"/>
<dbReference type="GO" id="GO:0030245">
    <property type="term" value="P:cellulose catabolic process"/>
    <property type="evidence" value="ECO:0007669"/>
    <property type="project" value="UniProtKB-KW"/>
</dbReference>